<feature type="transmembrane region" description="Helical" evidence="1">
    <location>
        <begin position="7"/>
        <end position="29"/>
    </location>
</feature>
<accession>A0A941AQ84</accession>
<proteinExistence type="predicted"/>
<dbReference type="RefSeq" id="WP_210598305.1">
    <property type="nucleotide sequence ID" value="NZ_JAGKSQ010000006.1"/>
</dbReference>
<keyword evidence="1" id="KW-1133">Transmembrane helix</keyword>
<evidence type="ECO:0000313" key="3">
    <source>
        <dbReference type="Proteomes" id="UP000678228"/>
    </source>
</evidence>
<name>A0A941AQ84_9BACI</name>
<sequence length="70" mass="7755">MGKGKFLFYFITGTLTGLVIAGFTGSFFASLSTKLFGGPTILRVTVGVFLILLFSYISVKRQYKKYVTEN</sequence>
<organism evidence="2 3">
    <name type="scientific">Halalkalibacter suaedae</name>
    <dbReference type="NCBI Taxonomy" id="2822140"/>
    <lineage>
        <taxon>Bacteria</taxon>
        <taxon>Bacillati</taxon>
        <taxon>Bacillota</taxon>
        <taxon>Bacilli</taxon>
        <taxon>Bacillales</taxon>
        <taxon>Bacillaceae</taxon>
        <taxon>Halalkalibacter</taxon>
    </lineage>
</organism>
<protein>
    <submittedName>
        <fullName evidence="2">Uncharacterized protein</fullName>
    </submittedName>
</protein>
<evidence type="ECO:0000313" key="2">
    <source>
        <dbReference type="EMBL" id="MBP3952526.1"/>
    </source>
</evidence>
<keyword evidence="1" id="KW-0472">Membrane</keyword>
<reference evidence="2" key="1">
    <citation type="submission" date="2021-03" db="EMBL/GenBank/DDBJ databases">
        <title>Bacillus suaedae sp. nov., isolated from Suaeda aralocaspica.</title>
        <authorList>
            <person name="Lei R.F.R."/>
        </authorList>
    </citation>
    <scope>NUCLEOTIDE SEQUENCE</scope>
    <source>
        <strain evidence="2">YZJH907-2</strain>
    </source>
</reference>
<keyword evidence="3" id="KW-1185">Reference proteome</keyword>
<dbReference type="EMBL" id="JAGKSQ010000006">
    <property type="protein sequence ID" value="MBP3952526.1"/>
    <property type="molecule type" value="Genomic_DNA"/>
</dbReference>
<evidence type="ECO:0000256" key="1">
    <source>
        <dbReference type="SAM" id="Phobius"/>
    </source>
</evidence>
<keyword evidence="1" id="KW-0812">Transmembrane</keyword>
<dbReference type="AlphaFoldDB" id="A0A941AQ84"/>
<feature type="transmembrane region" description="Helical" evidence="1">
    <location>
        <begin position="41"/>
        <end position="59"/>
    </location>
</feature>
<comment type="caution">
    <text evidence="2">The sequence shown here is derived from an EMBL/GenBank/DDBJ whole genome shotgun (WGS) entry which is preliminary data.</text>
</comment>
<dbReference type="Proteomes" id="UP000678228">
    <property type="component" value="Unassembled WGS sequence"/>
</dbReference>
<gene>
    <name evidence="2" type="ORF">J7W16_15480</name>
</gene>